<dbReference type="AlphaFoldDB" id="A0A1C7MAZ7"/>
<dbReference type="EMBL" id="LUGG01000006">
    <property type="protein sequence ID" value="OBZ73579.1"/>
    <property type="molecule type" value="Genomic_DNA"/>
</dbReference>
<proteinExistence type="predicted"/>
<comment type="caution">
    <text evidence="1">The sequence shown here is derived from an EMBL/GenBank/DDBJ whole genome shotgun (WGS) entry which is preliminary data.</text>
</comment>
<name>A0A1C7MAZ7_GRIFR</name>
<sequence length="95" mass="10716">MVDIFFQHVSPSRVAILDIYFFSYPECSIVGSWLIYSGNMQVYSHLMMTVLSKSSVTAESTSTKKGASSVLDPSTTNRRKLRAVLRRPYRRCCAA</sequence>
<gene>
    <name evidence="1" type="ORF">A0H81_05990</name>
</gene>
<organism evidence="1 2">
    <name type="scientific">Grifola frondosa</name>
    <name type="common">Maitake</name>
    <name type="synonym">Polyporus frondosus</name>
    <dbReference type="NCBI Taxonomy" id="5627"/>
    <lineage>
        <taxon>Eukaryota</taxon>
        <taxon>Fungi</taxon>
        <taxon>Dikarya</taxon>
        <taxon>Basidiomycota</taxon>
        <taxon>Agaricomycotina</taxon>
        <taxon>Agaricomycetes</taxon>
        <taxon>Polyporales</taxon>
        <taxon>Grifolaceae</taxon>
        <taxon>Grifola</taxon>
    </lineage>
</organism>
<protein>
    <submittedName>
        <fullName evidence="1">Uncharacterized protein</fullName>
    </submittedName>
</protein>
<dbReference type="Proteomes" id="UP000092993">
    <property type="component" value="Unassembled WGS sequence"/>
</dbReference>
<evidence type="ECO:0000313" key="2">
    <source>
        <dbReference type="Proteomes" id="UP000092993"/>
    </source>
</evidence>
<evidence type="ECO:0000313" key="1">
    <source>
        <dbReference type="EMBL" id="OBZ73579.1"/>
    </source>
</evidence>
<reference evidence="1 2" key="1">
    <citation type="submission" date="2016-03" db="EMBL/GenBank/DDBJ databases">
        <title>Whole genome sequencing of Grifola frondosa 9006-11.</title>
        <authorList>
            <person name="Min B."/>
            <person name="Park H."/>
            <person name="Kim J.-G."/>
            <person name="Cho H."/>
            <person name="Oh Y.-L."/>
            <person name="Kong W.-S."/>
            <person name="Choi I.-G."/>
        </authorList>
    </citation>
    <scope>NUCLEOTIDE SEQUENCE [LARGE SCALE GENOMIC DNA]</scope>
    <source>
        <strain evidence="1 2">9006-11</strain>
    </source>
</reference>
<keyword evidence="2" id="KW-1185">Reference proteome</keyword>
<accession>A0A1C7MAZ7</accession>